<sequence>MYTNEDMLHRLALLENKEADLENENVRLAERMTTCESKYTMLKALFNSLHNTDQSNSCIFNMLDILRPSNSPINKTSAKRRRSRIVSRGLEDGKVAFTATNSNDIGHLGNHQTIIFDRVVKNIGNHYHPHSGIFTTIVAGVYVFFVDLRAMDHATLAAEIVKDGSTLVVTYTKSPGVKYLHRAESNMAVIHLNQGESVWVQTVYVTQPTGLLVDDGSSFSGFLLYRDLYHLKGIVTHKNQTIKSIEKPTTFSFFTFFDHYNKQTKKDSLFVLGNWGKNG</sequence>
<reference evidence="5 6" key="1">
    <citation type="submission" date="2020-06" db="EMBL/GenBank/DDBJ databases">
        <authorList>
            <person name="Li R."/>
            <person name="Bekaert M."/>
        </authorList>
    </citation>
    <scope>NUCLEOTIDE SEQUENCE [LARGE SCALE GENOMIC DNA]</scope>
    <source>
        <strain evidence="6">wild</strain>
    </source>
</reference>
<dbReference type="Gene3D" id="2.60.120.40">
    <property type="match status" value="1"/>
</dbReference>
<dbReference type="Proteomes" id="UP000507470">
    <property type="component" value="Unassembled WGS sequence"/>
</dbReference>
<evidence type="ECO:0000313" key="5">
    <source>
        <dbReference type="EMBL" id="CAC5389043.1"/>
    </source>
</evidence>
<dbReference type="InterPro" id="IPR008983">
    <property type="entry name" value="Tumour_necrosis_fac-like_dom"/>
</dbReference>
<dbReference type="SMART" id="SM00110">
    <property type="entry name" value="C1Q"/>
    <property type="match status" value="1"/>
</dbReference>
<dbReference type="Pfam" id="PF00386">
    <property type="entry name" value="C1q"/>
    <property type="match status" value="1"/>
</dbReference>
<comment type="subcellular location">
    <subcellularLocation>
        <location evidence="1">Secreted</location>
    </subcellularLocation>
</comment>
<dbReference type="OrthoDB" id="6158711at2759"/>
<accession>A0A6J8BYJ4</accession>
<proteinExistence type="predicted"/>
<keyword evidence="6" id="KW-1185">Reference proteome</keyword>
<dbReference type="PRINTS" id="PR00007">
    <property type="entry name" value="COMPLEMNTC1Q"/>
</dbReference>
<protein>
    <recommendedName>
        <fullName evidence="4">C1q domain-containing protein</fullName>
    </recommendedName>
</protein>
<dbReference type="SUPFAM" id="SSF49842">
    <property type="entry name" value="TNF-like"/>
    <property type="match status" value="1"/>
</dbReference>
<dbReference type="InterPro" id="IPR001073">
    <property type="entry name" value="C1q_dom"/>
</dbReference>
<evidence type="ECO:0000259" key="4">
    <source>
        <dbReference type="PROSITE" id="PS50871"/>
    </source>
</evidence>
<keyword evidence="3" id="KW-0175">Coiled coil</keyword>
<name>A0A6J8BYJ4_MYTCO</name>
<feature type="coiled-coil region" evidence="3">
    <location>
        <begin position="4"/>
        <end position="38"/>
    </location>
</feature>
<dbReference type="AlphaFoldDB" id="A0A6J8BYJ4"/>
<dbReference type="GO" id="GO:0005581">
    <property type="term" value="C:collagen trimer"/>
    <property type="evidence" value="ECO:0007669"/>
    <property type="project" value="UniProtKB-KW"/>
</dbReference>
<dbReference type="PANTHER" id="PTHR15427:SF33">
    <property type="entry name" value="COLLAGEN IV NC1 DOMAIN-CONTAINING PROTEIN"/>
    <property type="match status" value="1"/>
</dbReference>
<evidence type="ECO:0000256" key="2">
    <source>
        <dbReference type="ARBA" id="ARBA00022525"/>
    </source>
</evidence>
<organism evidence="5 6">
    <name type="scientific">Mytilus coruscus</name>
    <name type="common">Sea mussel</name>
    <dbReference type="NCBI Taxonomy" id="42192"/>
    <lineage>
        <taxon>Eukaryota</taxon>
        <taxon>Metazoa</taxon>
        <taxon>Spiralia</taxon>
        <taxon>Lophotrochozoa</taxon>
        <taxon>Mollusca</taxon>
        <taxon>Bivalvia</taxon>
        <taxon>Autobranchia</taxon>
        <taxon>Pteriomorphia</taxon>
        <taxon>Mytilida</taxon>
        <taxon>Mytiloidea</taxon>
        <taxon>Mytilidae</taxon>
        <taxon>Mytilinae</taxon>
        <taxon>Mytilus</taxon>
    </lineage>
</organism>
<keyword evidence="2" id="KW-0964">Secreted</keyword>
<evidence type="ECO:0000313" key="6">
    <source>
        <dbReference type="Proteomes" id="UP000507470"/>
    </source>
</evidence>
<dbReference type="InterPro" id="IPR050392">
    <property type="entry name" value="Collagen/C1q_domain"/>
</dbReference>
<dbReference type="PANTHER" id="PTHR15427">
    <property type="entry name" value="EMILIN ELASTIN MICROFIBRIL INTERFACE-LOCATED PROTEIN ELASTIN MICROFIBRIL INTERFACER"/>
    <property type="match status" value="1"/>
</dbReference>
<dbReference type="EMBL" id="CACVKT020004311">
    <property type="protein sequence ID" value="CAC5389043.1"/>
    <property type="molecule type" value="Genomic_DNA"/>
</dbReference>
<gene>
    <name evidence="5" type="ORF">MCOR_24261</name>
</gene>
<evidence type="ECO:0000256" key="1">
    <source>
        <dbReference type="ARBA" id="ARBA00004613"/>
    </source>
</evidence>
<evidence type="ECO:0000256" key="3">
    <source>
        <dbReference type="SAM" id="Coils"/>
    </source>
</evidence>
<dbReference type="PROSITE" id="PS50871">
    <property type="entry name" value="C1Q"/>
    <property type="match status" value="1"/>
</dbReference>
<feature type="domain" description="C1q" evidence="4">
    <location>
        <begin position="90"/>
        <end position="230"/>
    </location>
</feature>